<dbReference type="InterPro" id="IPR028846">
    <property type="entry name" value="Recoverin"/>
</dbReference>
<dbReference type="GO" id="GO:0005509">
    <property type="term" value="F:calcium ion binding"/>
    <property type="evidence" value="ECO:0000318"/>
    <property type="project" value="GO_Central"/>
</dbReference>
<dbReference type="InterPro" id="IPR018247">
    <property type="entry name" value="EF_Hand_1_Ca_BS"/>
</dbReference>
<evidence type="ECO:0008006" key="5">
    <source>
        <dbReference type="Google" id="ProtNLM"/>
    </source>
</evidence>
<dbReference type="Proteomes" id="UP000001357">
    <property type="component" value="Unassembled WGS sequence"/>
</dbReference>
<dbReference type="OMA" id="MLKNSIH"/>
<dbReference type="KEGG" id="mbr:MONBRDRAFT_27286"/>
<dbReference type="GO" id="GO:0009966">
    <property type="term" value="P:regulation of signal transduction"/>
    <property type="evidence" value="ECO:0000318"/>
    <property type="project" value="GO_Central"/>
</dbReference>
<reference evidence="3 4" key="1">
    <citation type="journal article" date="2008" name="Nature">
        <title>The genome of the choanoflagellate Monosiga brevicollis and the origin of metazoans.</title>
        <authorList>
            <consortium name="JGI Sequencing"/>
            <person name="King N."/>
            <person name="Westbrook M.J."/>
            <person name="Young S.L."/>
            <person name="Kuo A."/>
            <person name="Abedin M."/>
            <person name="Chapman J."/>
            <person name="Fairclough S."/>
            <person name="Hellsten U."/>
            <person name="Isogai Y."/>
            <person name="Letunic I."/>
            <person name="Marr M."/>
            <person name="Pincus D."/>
            <person name="Putnam N."/>
            <person name="Rokas A."/>
            <person name="Wright K.J."/>
            <person name="Zuzow R."/>
            <person name="Dirks W."/>
            <person name="Good M."/>
            <person name="Goodstein D."/>
            <person name="Lemons D."/>
            <person name="Li W."/>
            <person name="Lyons J.B."/>
            <person name="Morris A."/>
            <person name="Nichols S."/>
            <person name="Richter D.J."/>
            <person name="Salamov A."/>
            <person name="Bork P."/>
            <person name="Lim W.A."/>
            <person name="Manning G."/>
            <person name="Miller W.T."/>
            <person name="McGinnis W."/>
            <person name="Shapiro H."/>
            <person name="Tjian R."/>
            <person name="Grigoriev I.V."/>
            <person name="Rokhsar D."/>
        </authorList>
    </citation>
    <scope>NUCLEOTIDE SEQUENCE [LARGE SCALE GENOMIC DNA]</scope>
    <source>
        <strain evidence="4">MX1 / ATCC 50154</strain>
    </source>
</reference>
<dbReference type="InterPro" id="IPR011992">
    <property type="entry name" value="EF-hand-dom_pair"/>
</dbReference>
<dbReference type="EMBL" id="CH991559">
    <property type="protein sequence ID" value="EDQ87433.1"/>
    <property type="molecule type" value="Genomic_DNA"/>
</dbReference>
<organism evidence="3 4">
    <name type="scientific">Monosiga brevicollis</name>
    <name type="common">Choanoflagellate</name>
    <dbReference type="NCBI Taxonomy" id="81824"/>
    <lineage>
        <taxon>Eukaryota</taxon>
        <taxon>Choanoflagellata</taxon>
        <taxon>Craspedida</taxon>
        <taxon>Salpingoecidae</taxon>
        <taxon>Monosiga</taxon>
    </lineage>
</organism>
<evidence type="ECO:0000256" key="1">
    <source>
        <dbReference type="ARBA" id="ARBA00022737"/>
    </source>
</evidence>
<gene>
    <name evidence="3" type="ORF">MONBRDRAFT_27286</name>
</gene>
<sequence length="242" mass="27230">MAHRSEKLKLLEELTESTHSPPPSLPVPTHLLGPHACIPATSTVSLDEINALHRMFKSLTDTETMAKPVFRELLHDYFSFTDDQMMDKIFKAFAKTENVLSFETFVTGLSTFLRGTVEEQVEQMQRVSPLSHTPPPPLPALVVFNIYTRGSMEAINRDDMCLLLKKSIVKPASEEERDEGIRDLVDMLLRKMDKDGDHLLSLEDYKKSVAEDKLLLEALGPCLPNGKDVKEFLAAAEVLPRI</sequence>
<dbReference type="eggNOG" id="KOG0044">
    <property type="taxonomic scope" value="Eukaryota"/>
</dbReference>
<proteinExistence type="predicted"/>
<evidence type="ECO:0000313" key="4">
    <source>
        <dbReference type="Proteomes" id="UP000001357"/>
    </source>
</evidence>
<dbReference type="InParanoid" id="A9V4V1"/>
<accession>A9V4V1</accession>
<dbReference type="AlphaFoldDB" id="A9V4V1"/>
<dbReference type="FunCoup" id="A9V4V1">
    <property type="interactions" value="25"/>
</dbReference>
<keyword evidence="4" id="KW-1185">Reference proteome</keyword>
<dbReference type="Gene3D" id="1.10.238.10">
    <property type="entry name" value="EF-hand"/>
    <property type="match status" value="1"/>
</dbReference>
<evidence type="ECO:0000313" key="3">
    <source>
        <dbReference type="EMBL" id="EDQ87433.1"/>
    </source>
</evidence>
<dbReference type="STRING" id="81824.A9V4V1"/>
<name>A9V4V1_MONBE</name>
<keyword evidence="1" id="KW-0677">Repeat</keyword>
<protein>
    <recommendedName>
        <fullName evidence="5">EF-hand domain-containing protein</fullName>
    </recommendedName>
</protein>
<dbReference type="PROSITE" id="PS00018">
    <property type="entry name" value="EF_HAND_1"/>
    <property type="match status" value="1"/>
</dbReference>
<keyword evidence="2" id="KW-0106">Calcium</keyword>
<dbReference type="RefSeq" id="XP_001747693.1">
    <property type="nucleotide sequence ID" value="XM_001747641.1"/>
</dbReference>
<dbReference type="GeneID" id="5893050"/>
<dbReference type="PANTHER" id="PTHR23055">
    <property type="entry name" value="CALCIUM BINDING PROTEINS"/>
    <property type="match status" value="1"/>
</dbReference>
<dbReference type="SUPFAM" id="SSF47473">
    <property type="entry name" value="EF-hand"/>
    <property type="match status" value="1"/>
</dbReference>
<dbReference type="PANTHER" id="PTHR23055:SF60">
    <property type="entry name" value="CALAXIN"/>
    <property type="match status" value="1"/>
</dbReference>
<evidence type="ECO:0000256" key="2">
    <source>
        <dbReference type="ARBA" id="ARBA00022837"/>
    </source>
</evidence>